<comment type="caution">
    <text evidence="2">The sequence shown here is derived from an EMBL/GenBank/DDBJ whole genome shotgun (WGS) entry which is preliminary data.</text>
</comment>
<gene>
    <name evidence="2" type="ORF">C493_06242</name>
</gene>
<organism evidence="2 3">
    <name type="scientific">Natronolimnohabitans innermongolicus JCM 12255</name>
    <dbReference type="NCBI Taxonomy" id="1227499"/>
    <lineage>
        <taxon>Archaea</taxon>
        <taxon>Methanobacteriati</taxon>
        <taxon>Methanobacteriota</taxon>
        <taxon>Stenosarchaea group</taxon>
        <taxon>Halobacteria</taxon>
        <taxon>Halobacteriales</taxon>
        <taxon>Natrialbaceae</taxon>
        <taxon>Natronolimnohabitans</taxon>
    </lineage>
</organism>
<dbReference type="SUPFAM" id="SSF52833">
    <property type="entry name" value="Thioredoxin-like"/>
    <property type="match status" value="1"/>
</dbReference>
<dbReference type="EMBL" id="AOHZ01000033">
    <property type="protein sequence ID" value="ELY58745.1"/>
    <property type="molecule type" value="Genomic_DNA"/>
</dbReference>
<dbReference type="Proteomes" id="UP000011602">
    <property type="component" value="Unassembled WGS sequence"/>
</dbReference>
<dbReference type="STRING" id="1227499.C493_06242"/>
<accession>L9XAJ8</accession>
<protein>
    <submittedName>
        <fullName evidence="2">Alkyl hydroperoxide reductase/ thiol specific antioxidant/ Mal allergen</fullName>
    </submittedName>
</protein>
<dbReference type="eggNOG" id="arCOG00310">
    <property type="taxonomic scope" value="Archaea"/>
</dbReference>
<dbReference type="OrthoDB" id="165617at2157"/>
<dbReference type="GO" id="GO:0016209">
    <property type="term" value="F:antioxidant activity"/>
    <property type="evidence" value="ECO:0007669"/>
    <property type="project" value="InterPro"/>
</dbReference>
<reference evidence="2 3" key="1">
    <citation type="journal article" date="2014" name="PLoS Genet.">
        <title>Phylogenetically driven sequencing of extremely halophilic archaea reveals strategies for static and dynamic osmo-response.</title>
        <authorList>
            <person name="Becker E.A."/>
            <person name="Seitzer P.M."/>
            <person name="Tritt A."/>
            <person name="Larsen D."/>
            <person name="Krusor M."/>
            <person name="Yao A.I."/>
            <person name="Wu D."/>
            <person name="Madern D."/>
            <person name="Eisen J.A."/>
            <person name="Darling A.E."/>
            <person name="Facciotti M.T."/>
        </authorList>
    </citation>
    <scope>NUCLEOTIDE SEQUENCE [LARGE SCALE GENOMIC DNA]</scope>
    <source>
        <strain evidence="2 3">JCM 12255</strain>
    </source>
</reference>
<dbReference type="InterPro" id="IPR000866">
    <property type="entry name" value="AhpC/TSA"/>
</dbReference>
<dbReference type="PATRIC" id="fig|1227499.3.peg.1271"/>
<name>L9XAJ8_9EURY</name>
<proteinExistence type="predicted"/>
<feature type="domain" description="Alkyl hydroperoxide reductase subunit C/ Thiol specific antioxidant" evidence="1">
    <location>
        <begin position="6"/>
        <end position="136"/>
    </location>
</feature>
<sequence>MPPTDGDVLPAFEALLCDGETFRSTPLSEALGDRGGVLICTGFAFSAIAQNWWKRFVRAGWGEFEDVAVLGVSRDGPYAQNEFLRWLAEPAFRFFADVDGEISESLDLLADRDHMANVSTPWRSAFVVDADREVQFAFVADDWISPLPREEIEDAVASLPVGTS</sequence>
<evidence type="ECO:0000313" key="3">
    <source>
        <dbReference type="Proteomes" id="UP000011602"/>
    </source>
</evidence>
<evidence type="ECO:0000313" key="2">
    <source>
        <dbReference type="EMBL" id="ELY58745.1"/>
    </source>
</evidence>
<dbReference type="Gene3D" id="3.40.30.10">
    <property type="entry name" value="Glutaredoxin"/>
    <property type="match status" value="1"/>
</dbReference>
<dbReference type="InterPro" id="IPR036249">
    <property type="entry name" value="Thioredoxin-like_sf"/>
</dbReference>
<dbReference type="Pfam" id="PF00578">
    <property type="entry name" value="AhpC-TSA"/>
    <property type="match status" value="1"/>
</dbReference>
<dbReference type="RefSeq" id="WP_007258551.1">
    <property type="nucleotide sequence ID" value="NZ_AOHZ01000033.1"/>
</dbReference>
<evidence type="ECO:0000259" key="1">
    <source>
        <dbReference type="Pfam" id="PF00578"/>
    </source>
</evidence>
<dbReference type="GO" id="GO:0016491">
    <property type="term" value="F:oxidoreductase activity"/>
    <property type="evidence" value="ECO:0007669"/>
    <property type="project" value="InterPro"/>
</dbReference>
<keyword evidence="3" id="KW-1185">Reference proteome</keyword>
<dbReference type="AlphaFoldDB" id="L9XAJ8"/>